<organism evidence="2 3">
    <name type="scientific">Actinomadura mexicana</name>
    <dbReference type="NCBI Taxonomy" id="134959"/>
    <lineage>
        <taxon>Bacteria</taxon>
        <taxon>Bacillati</taxon>
        <taxon>Actinomycetota</taxon>
        <taxon>Actinomycetes</taxon>
        <taxon>Streptosporangiales</taxon>
        <taxon>Thermomonosporaceae</taxon>
        <taxon>Actinomadura</taxon>
    </lineage>
</organism>
<evidence type="ECO:0000313" key="3">
    <source>
        <dbReference type="Proteomes" id="UP000198420"/>
    </source>
</evidence>
<dbReference type="InterPro" id="IPR005302">
    <property type="entry name" value="MoCF_Sase_C"/>
</dbReference>
<feature type="domain" description="MOSC" evidence="1">
    <location>
        <begin position="139"/>
        <end position="282"/>
    </location>
</feature>
<name>A0A238YSF0_9ACTN</name>
<dbReference type="GO" id="GO:0030151">
    <property type="term" value="F:molybdenum ion binding"/>
    <property type="evidence" value="ECO:0007669"/>
    <property type="project" value="InterPro"/>
</dbReference>
<dbReference type="EMBL" id="FZNP01000006">
    <property type="protein sequence ID" value="SNR73359.1"/>
    <property type="molecule type" value="Genomic_DNA"/>
</dbReference>
<dbReference type="Pfam" id="PF03473">
    <property type="entry name" value="MOSC"/>
    <property type="match status" value="1"/>
</dbReference>
<dbReference type="SUPFAM" id="SSF50800">
    <property type="entry name" value="PK beta-barrel domain-like"/>
    <property type="match status" value="1"/>
</dbReference>
<keyword evidence="3" id="KW-1185">Reference proteome</keyword>
<protein>
    <recommendedName>
        <fullName evidence="1">MOSC domain-containing protein</fullName>
    </recommendedName>
</protein>
<dbReference type="PANTHER" id="PTHR14237">
    <property type="entry name" value="MOLYBDOPTERIN COFACTOR SULFURASE MOSC"/>
    <property type="match status" value="1"/>
</dbReference>
<dbReference type="Proteomes" id="UP000198420">
    <property type="component" value="Unassembled WGS sequence"/>
</dbReference>
<dbReference type="InterPro" id="IPR005303">
    <property type="entry name" value="MOCOS_middle"/>
</dbReference>
<evidence type="ECO:0000259" key="1">
    <source>
        <dbReference type="PROSITE" id="PS51340"/>
    </source>
</evidence>
<dbReference type="AlphaFoldDB" id="A0A238YSF0"/>
<dbReference type="GO" id="GO:0003824">
    <property type="term" value="F:catalytic activity"/>
    <property type="evidence" value="ECO:0007669"/>
    <property type="project" value="InterPro"/>
</dbReference>
<sequence>MRVKYRPYAWSPGWPARNVRRMIAVVAGLNVFPIKSAGAVPVAEAELTPDGLRHDREFMLVRPDGRHLSQREVPRLALLRPAYDGVKLVVHTPLAAAPLVCEAVDGPALDVTVHRRPCQGMDQGDEAAGWFSETLGLSCRLVRFTGTRPTALGGGSLTYADGYPVSVLSDESLDDLNRRMDARLPMARFRPNIVLHGLGPYGEDPVTRLRGDRVEIELIRPCGRCVIINTDQDTARRSPGPLRALARYRTERFGGTREIMFGRLGVPRTLGTLRTGDELTAS</sequence>
<evidence type="ECO:0000313" key="2">
    <source>
        <dbReference type="EMBL" id="SNR73359.1"/>
    </source>
</evidence>
<gene>
    <name evidence="2" type="ORF">SAMN06265355_106149</name>
</gene>
<dbReference type="InterPro" id="IPR011037">
    <property type="entry name" value="Pyrv_Knase-like_insert_dom_sf"/>
</dbReference>
<dbReference type="PROSITE" id="PS51340">
    <property type="entry name" value="MOSC"/>
    <property type="match status" value="1"/>
</dbReference>
<dbReference type="Pfam" id="PF03476">
    <property type="entry name" value="MOSC_N"/>
    <property type="match status" value="1"/>
</dbReference>
<proteinExistence type="predicted"/>
<accession>A0A238YSF0</accession>
<dbReference type="GO" id="GO:0030170">
    <property type="term" value="F:pyridoxal phosphate binding"/>
    <property type="evidence" value="ECO:0007669"/>
    <property type="project" value="InterPro"/>
</dbReference>
<reference evidence="3" key="1">
    <citation type="submission" date="2017-06" db="EMBL/GenBank/DDBJ databases">
        <authorList>
            <person name="Varghese N."/>
            <person name="Submissions S."/>
        </authorList>
    </citation>
    <scope>NUCLEOTIDE SEQUENCE [LARGE SCALE GENOMIC DNA]</scope>
    <source>
        <strain evidence="3">DSM 44485</strain>
    </source>
</reference>
<dbReference type="SUPFAM" id="SSF141673">
    <property type="entry name" value="MOSC N-terminal domain-like"/>
    <property type="match status" value="1"/>
</dbReference>
<dbReference type="PANTHER" id="PTHR14237:SF19">
    <property type="entry name" value="MITOCHONDRIAL AMIDOXIME REDUCING COMPONENT 1"/>
    <property type="match status" value="1"/>
</dbReference>